<proteinExistence type="predicted"/>
<dbReference type="InterPro" id="IPR008687">
    <property type="entry name" value="MobC"/>
</dbReference>
<dbReference type="RefSeq" id="WP_345329627.1">
    <property type="nucleotide sequence ID" value="NZ_BAABJI010000001.1"/>
</dbReference>
<protein>
    <recommendedName>
        <fullName evidence="1">Bacterial mobilisation domain-containing protein</fullName>
    </recommendedName>
</protein>
<dbReference type="Pfam" id="PF05713">
    <property type="entry name" value="MobC"/>
    <property type="match status" value="1"/>
</dbReference>
<name>A0ABP9FT46_9SPHI</name>
<accession>A0ABP9FT46</accession>
<evidence type="ECO:0000313" key="2">
    <source>
        <dbReference type="EMBL" id="GAA4907566.1"/>
    </source>
</evidence>
<feature type="domain" description="Bacterial mobilisation" evidence="1">
    <location>
        <begin position="67"/>
        <end position="109"/>
    </location>
</feature>
<gene>
    <name evidence="2" type="ORF">GCM10023313_08020</name>
</gene>
<comment type="caution">
    <text evidence="2">The sequence shown here is derived from an EMBL/GenBank/DDBJ whole genome shotgun (WGS) entry which is preliminary data.</text>
</comment>
<sequence length="111" mass="12886">MARPKVSKEEKRSVIFTIRLTLEEQRKLNELGAMFGISPRLLAREKIFRGSYPKQKMPRIDVDVYTELKKIGININQLARHVNSGKVPYGLRKVLLELSEQQQLIIKLLLD</sequence>
<evidence type="ECO:0000313" key="3">
    <source>
        <dbReference type="Proteomes" id="UP001501436"/>
    </source>
</evidence>
<dbReference type="EMBL" id="BAABJI010000001">
    <property type="protein sequence ID" value="GAA4907566.1"/>
    <property type="molecule type" value="Genomic_DNA"/>
</dbReference>
<dbReference type="Proteomes" id="UP001501436">
    <property type="component" value="Unassembled WGS sequence"/>
</dbReference>
<reference evidence="3" key="1">
    <citation type="journal article" date="2019" name="Int. J. Syst. Evol. Microbiol.">
        <title>The Global Catalogue of Microorganisms (GCM) 10K type strain sequencing project: providing services to taxonomists for standard genome sequencing and annotation.</title>
        <authorList>
            <consortium name="The Broad Institute Genomics Platform"/>
            <consortium name="The Broad Institute Genome Sequencing Center for Infectious Disease"/>
            <person name="Wu L."/>
            <person name="Ma J."/>
        </authorList>
    </citation>
    <scope>NUCLEOTIDE SEQUENCE [LARGE SCALE GENOMIC DNA]</scope>
    <source>
        <strain evidence="3">JCM 18283</strain>
    </source>
</reference>
<keyword evidence="3" id="KW-1185">Reference proteome</keyword>
<organism evidence="2 3">
    <name type="scientific">Mucilaginibacter defluvii</name>
    <dbReference type="NCBI Taxonomy" id="1196019"/>
    <lineage>
        <taxon>Bacteria</taxon>
        <taxon>Pseudomonadati</taxon>
        <taxon>Bacteroidota</taxon>
        <taxon>Sphingobacteriia</taxon>
        <taxon>Sphingobacteriales</taxon>
        <taxon>Sphingobacteriaceae</taxon>
        <taxon>Mucilaginibacter</taxon>
    </lineage>
</organism>
<evidence type="ECO:0000259" key="1">
    <source>
        <dbReference type="Pfam" id="PF05713"/>
    </source>
</evidence>